<dbReference type="PANTHER" id="PTHR43108:SF6">
    <property type="entry name" value="N-SULPHOGLUCOSAMINE SULPHOHYDROLASE"/>
    <property type="match status" value="1"/>
</dbReference>
<dbReference type="Pfam" id="PF00884">
    <property type="entry name" value="Sulfatase"/>
    <property type="match status" value="1"/>
</dbReference>
<evidence type="ECO:0000313" key="3">
    <source>
        <dbReference type="Proteomes" id="UP000619457"/>
    </source>
</evidence>
<dbReference type="InterPro" id="IPR000917">
    <property type="entry name" value="Sulfatase_N"/>
</dbReference>
<reference evidence="2" key="1">
    <citation type="journal article" date="2014" name="Int. J. Syst. Evol. Microbiol.">
        <title>Complete genome sequence of Corynebacterium casei LMG S-19264T (=DSM 44701T), isolated from a smear-ripened cheese.</title>
        <authorList>
            <consortium name="US DOE Joint Genome Institute (JGI-PGF)"/>
            <person name="Walter F."/>
            <person name="Albersmeier A."/>
            <person name="Kalinowski J."/>
            <person name="Ruckert C."/>
        </authorList>
    </citation>
    <scope>NUCLEOTIDE SEQUENCE</scope>
    <source>
        <strain evidence="2">KCTC 12368</strain>
    </source>
</reference>
<feature type="domain" description="Sulfatase N-terminal" evidence="1">
    <location>
        <begin position="31"/>
        <end position="360"/>
    </location>
</feature>
<comment type="caution">
    <text evidence="2">The sequence shown here is derived from an EMBL/GenBank/DDBJ whole genome shotgun (WGS) entry which is preliminary data.</text>
</comment>
<dbReference type="InterPro" id="IPR017850">
    <property type="entry name" value="Alkaline_phosphatase_core_sf"/>
</dbReference>
<dbReference type="PANTHER" id="PTHR43108">
    <property type="entry name" value="N-ACETYLGLUCOSAMINE-6-SULFATASE FAMILY MEMBER"/>
    <property type="match status" value="1"/>
</dbReference>
<dbReference type="Gene3D" id="3.40.720.10">
    <property type="entry name" value="Alkaline Phosphatase, subunit A"/>
    <property type="match status" value="1"/>
</dbReference>
<name>A0A918PNP7_9BACT</name>
<evidence type="ECO:0000313" key="2">
    <source>
        <dbReference type="EMBL" id="GGZ17067.1"/>
    </source>
</evidence>
<dbReference type="CDD" id="cd16031">
    <property type="entry name" value="G6S_like"/>
    <property type="match status" value="1"/>
</dbReference>
<proteinExistence type="predicted"/>
<evidence type="ECO:0000259" key="1">
    <source>
        <dbReference type="Pfam" id="PF00884"/>
    </source>
</evidence>
<sequence length="495" mass="56633">MKNTLILLGIFTLAIGGYAQSKKDVQPDKRPNIIYLMADDQSTYSVGIYGNKEVMTPNMDKLGMDGLIFDRHYNTTAICMASRATVLTGMYEYKTGTNFFHGDMHPEVWEKSYPVLLREAGYLTAFAGKFGIKVDSKGICEEDFDIWGGAPGQSSYTTLENESMAGYAEKYPHSTLSYGAFGQDVIRAAAKQNKPFSLSISFKAPHKPADPDPMFDAIYQDKVFTKPGNFGREYAKYLSEQSKGGRQYPRFTEWHYDTDYDREMRKYHQQVYAIDVAIGMIREELERQGMDKNTVIIYTSDNGYISGSHGYASKVLPMEESSRVPLMIYDPRSKSAGKKFRSQSLTGNIDFAPTILDLAGLPVPKNMDGASLVPLIENPKKEVHDQMAFMNVFGPIMTHSLTCLTSQWKYTYWWYKDEKMDPVEELFDVKNDPLELKNYASDPQFKSELEMMRKKYAKEVEQWKKESVSYNDYTRYGVLFDRSVPWEAKEKLLEK</sequence>
<organism evidence="2 3">
    <name type="scientific">Echinicola pacifica</name>
    <dbReference type="NCBI Taxonomy" id="346377"/>
    <lineage>
        <taxon>Bacteria</taxon>
        <taxon>Pseudomonadati</taxon>
        <taxon>Bacteroidota</taxon>
        <taxon>Cytophagia</taxon>
        <taxon>Cytophagales</taxon>
        <taxon>Cyclobacteriaceae</taxon>
        <taxon>Echinicola</taxon>
    </lineage>
</organism>
<dbReference type="SUPFAM" id="SSF53649">
    <property type="entry name" value="Alkaline phosphatase-like"/>
    <property type="match status" value="1"/>
</dbReference>
<dbReference type="Proteomes" id="UP000619457">
    <property type="component" value="Unassembled WGS sequence"/>
</dbReference>
<dbReference type="AlphaFoldDB" id="A0A918PNP7"/>
<protein>
    <submittedName>
        <fullName evidence="2">Acetylglucosamine-6-sulfatase</fullName>
    </submittedName>
</protein>
<keyword evidence="3" id="KW-1185">Reference proteome</keyword>
<accession>A0A918PNP7</accession>
<dbReference type="EMBL" id="BMWX01000001">
    <property type="protein sequence ID" value="GGZ17067.1"/>
    <property type="molecule type" value="Genomic_DNA"/>
</dbReference>
<dbReference type="RefSeq" id="WP_018474051.1">
    <property type="nucleotide sequence ID" value="NZ_BMWX01000001.1"/>
</dbReference>
<gene>
    <name evidence="2" type="ORF">GCM10007049_06820</name>
</gene>
<reference evidence="2" key="2">
    <citation type="submission" date="2020-09" db="EMBL/GenBank/DDBJ databases">
        <authorList>
            <person name="Sun Q."/>
            <person name="Kim S."/>
        </authorList>
    </citation>
    <scope>NUCLEOTIDE SEQUENCE</scope>
    <source>
        <strain evidence="2">KCTC 12368</strain>
    </source>
</reference>